<evidence type="ECO:0000313" key="6">
    <source>
        <dbReference type="Proteomes" id="UP000596742"/>
    </source>
</evidence>
<dbReference type="SUPFAM" id="SSF57535">
    <property type="entry name" value="Complement control module/SCR domain"/>
    <property type="match status" value="1"/>
</dbReference>
<feature type="domain" description="Sushi" evidence="4">
    <location>
        <begin position="15"/>
        <end position="76"/>
    </location>
</feature>
<evidence type="ECO:0000256" key="3">
    <source>
        <dbReference type="SAM" id="SignalP"/>
    </source>
</evidence>
<evidence type="ECO:0000259" key="4">
    <source>
        <dbReference type="PROSITE" id="PS50923"/>
    </source>
</evidence>
<sequence length="108" mass="11848">MAVVFVMVFVPAIEIECPNPLPRTCAEWTITVTAKDRYAGNTGILNCPASHYLIGNGSITCMEDGKWSPMNAICVPIATDIGEAAHVRSFRGSTYILVYQRTPRQEAK</sequence>
<dbReference type="AlphaFoldDB" id="A0A8B6F2M7"/>
<evidence type="ECO:0000313" key="5">
    <source>
        <dbReference type="EMBL" id="VDI42378.1"/>
    </source>
</evidence>
<keyword evidence="1 2" id="KW-1015">Disulfide bond</keyword>
<comment type="caution">
    <text evidence="2">Lacks conserved residue(s) required for the propagation of feature annotation.</text>
</comment>
<accession>A0A8B6F2M7</accession>
<feature type="chain" id="PRO_5032561557" description="Sushi domain-containing protein" evidence="3">
    <location>
        <begin position="16"/>
        <end position="108"/>
    </location>
</feature>
<dbReference type="InterPro" id="IPR000436">
    <property type="entry name" value="Sushi_SCR_CCP_dom"/>
</dbReference>
<reference evidence="5" key="1">
    <citation type="submission" date="2018-11" db="EMBL/GenBank/DDBJ databases">
        <authorList>
            <person name="Alioto T."/>
            <person name="Alioto T."/>
        </authorList>
    </citation>
    <scope>NUCLEOTIDE SEQUENCE</scope>
</reference>
<name>A0A8B6F2M7_MYTGA</name>
<feature type="non-terminal residue" evidence="5">
    <location>
        <position position="1"/>
    </location>
</feature>
<dbReference type="PROSITE" id="PS50923">
    <property type="entry name" value="SUSHI"/>
    <property type="match status" value="1"/>
</dbReference>
<proteinExistence type="predicted"/>
<evidence type="ECO:0000256" key="2">
    <source>
        <dbReference type="PROSITE-ProRule" id="PRU00302"/>
    </source>
</evidence>
<comment type="caution">
    <text evidence="5">The sequence shown here is derived from an EMBL/GenBank/DDBJ whole genome shotgun (WGS) entry which is preliminary data.</text>
</comment>
<keyword evidence="3" id="KW-0732">Signal</keyword>
<dbReference type="InterPro" id="IPR035976">
    <property type="entry name" value="Sushi/SCR/CCP_sf"/>
</dbReference>
<protein>
    <recommendedName>
        <fullName evidence="4">Sushi domain-containing protein</fullName>
    </recommendedName>
</protein>
<dbReference type="OrthoDB" id="6480633at2759"/>
<feature type="signal peptide" evidence="3">
    <location>
        <begin position="1"/>
        <end position="15"/>
    </location>
</feature>
<evidence type="ECO:0000256" key="1">
    <source>
        <dbReference type="ARBA" id="ARBA00023157"/>
    </source>
</evidence>
<gene>
    <name evidence="5" type="ORF">MGAL_10B023622</name>
</gene>
<feature type="disulfide bond" evidence="2">
    <location>
        <begin position="47"/>
        <end position="74"/>
    </location>
</feature>
<dbReference type="EMBL" id="UYJE01006009">
    <property type="protein sequence ID" value="VDI42378.1"/>
    <property type="molecule type" value="Genomic_DNA"/>
</dbReference>
<keyword evidence="2" id="KW-0768">Sushi</keyword>
<organism evidence="5 6">
    <name type="scientific">Mytilus galloprovincialis</name>
    <name type="common">Mediterranean mussel</name>
    <dbReference type="NCBI Taxonomy" id="29158"/>
    <lineage>
        <taxon>Eukaryota</taxon>
        <taxon>Metazoa</taxon>
        <taxon>Spiralia</taxon>
        <taxon>Lophotrochozoa</taxon>
        <taxon>Mollusca</taxon>
        <taxon>Bivalvia</taxon>
        <taxon>Autobranchia</taxon>
        <taxon>Pteriomorphia</taxon>
        <taxon>Mytilida</taxon>
        <taxon>Mytiloidea</taxon>
        <taxon>Mytilidae</taxon>
        <taxon>Mytilinae</taxon>
        <taxon>Mytilus</taxon>
    </lineage>
</organism>
<dbReference type="Pfam" id="PF00084">
    <property type="entry name" value="Sushi"/>
    <property type="match status" value="1"/>
</dbReference>
<dbReference type="Gene3D" id="2.10.70.10">
    <property type="entry name" value="Complement Module, domain 1"/>
    <property type="match status" value="1"/>
</dbReference>
<keyword evidence="6" id="KW-1185">Reference proteome</keyword>
<dbReference type="Proteomes" id="UP000596742">
    <property type="component" value="Unassembled WGS sequence"/>
</dbReference>
<dbReference type="CDD" id="cd00033">
    <property type="entry name" value="CCP"/>
    <property type="match status" value="1"/>
</dbReference>